<dbReference type="EMBL" id="JANPWB010000009">
    <property type="protein sequence ID" value="KAJ1157789.1"/>
    <property type="molecule type" value="Genomic_DNA"/>
</dbReference>
<sequence length="152" mass="15963">MAAARSAALAPLPIPFLCPCRPRPVALCACPGRSQRARGGRDESRRTGQWKEVLAAPCFVWERRLRLPDVLHIPGPRSKPAPEPAGAPGSVSGDAFGGVWRWSPPPKACGNPESGALLNSLEFGCIGPMLFRPGAPGPVLCRSSQHPSPAGS</sequence>
<reference evidence="2" key="1">
    <citation type="journal article" date="2022" name="bioRxiv">
        <title>Sequencing and chromosome-scale assembly of the giantPleurodeles waltlgenome.</title>
        <authorList>
            <person name="Brown T."/>
            <person name="Elewa A."/>
            <person name="Iarovenko S."/>
            <person name="Subramanian E."/>
            <person name="Araus A.J."/>
            <person name="Petzold A."/>
            <person name="Susuki M."/>
            <person name="Suzuki K.-i.T."/>
            <person name="Hayashi T."/>
            <person name="Toyoda A."/>
            <person name="Oliveira C."/>
            <person name="Osipova E."/>
            <person name="Leigh N.D."/>
            <person name="Simon A."/>
            <person name="Yun M.H."/>
        </authorList>
    </citation>
    <scope>NUCLEOTIDE SEQUENCE</scope>
    <source>
        <strain evidence="2">20211129_DDA</strain>
        <tissue evidence="2">Liver</tissue>
    </source>
</reference>
<evidence type="ECO:0000256" key="1">
    <source>
        <dbReference type="SAM" id="MobiDB-lite"/>
    </source>
</evidence>
<dbReference type="AlphaFoldDB" id="A0AAV7S2T0"/>
<organism evidence="2 3">
    <name type="scientific">Pleurodeles waltl</name>
    <name type="common">Iberian ribbed newt</name>
    <dbReference type="NCBI Taxonomy" id="8319"/>
    <lineage>
        <taxon>Eukaryota</taxon>
        <taxon>Metazoa</taxon>
        <taxon>Chordata</taxon>
        <taxon>Craniata</taxon>
        <taxon>Vertebrata</taxon>
        <taxon>Euteleostomi</taxon>
        <taxon>Amphibia</taxon>
        <taxon>Batrachia</taxon>
        <taxon>Caudata</taxon>
        <taxon>Salamandroidea</taxon>
        <taxon>Salamandridae</taxon>
        <taxon>Pleurodelinae</taxon>
        <taxon>Pleurodeles</taxon>
    </lineage>
</organism>
<evidence type="ECO:0000313" key="3">
    <source>
        <dbReference type="Proteomes" id="UP001066276"/>
    </source>
</evidence>
<gene>
    <name evidence="2" type="ORF">NDU88_010488</name>
</gene>
<name>A0AAV7S2T0_PLEWA</name>
<protein>
    <submittedName>
        <fullName evidence="2">Uncharacterized protein</fullName>
    </submittedName>
</protein>
<accession>A0AAV7S2T0</accession>
<proteinExistence type="predicted"/>
<feature type="region of interest" description="Disordered" evidence="1">
    <location>
        <begin position="72"/>
        <end position="96"/>
    </location>
</feature>
<keyword evidence="3" id="KW-1185">Reference proteome</keyword>
<dbReference type="Proteomes" id="UP001066276">
    <property type="component" value="Chromosome 5"/>
</dbReference>
<evidence type="ECO:0000313" key="2">
    <source>
        <dbReference type="EMBL" id="KAJ1157789.1"/>
    </source>
</evidence>
<comment type="caution">
    <text evidence="2">The sequence shown here is derived from an EMBL/GenBank/DDBJ whole genome shotgun (WGS) entry which is preliminary data.</text>
</comment>